<dbReference type="Gene3D" id="3.30.70.1320">
    <property type="entry name" value="Multidrug efflux transporter AcrB pore domain like"/>
    <property type="match status" value="1"/>
</dbReference>
<sequence length="1025" mass="107780">MLTFIVRHSLRFPWLVMLLAALLLVFGVQVVRSAAYDVFPEFVPPQATVQTEARGYVAEQVEALVTRPLESIINGANGVESVRSESIQGLSVISITFKEGSDPYRARQQVSEALADASSQLPSGVGPPVITPLTSSTMDLLKIGFVSDKMSPMELRDLVQWTVRPRLLAARGVARANVYGGQQRRIEVRVRPADLLAHDLSLADVATATQHILQINGGGFADTPNQRILIEPDSGSLSTQAIARTVLASGSGGGGLHIGDVADVVEAPMPAFGDALVMGKPGVLLTLSSQYGANTLDATKAVEAGLTEIVPALKAKGVTVYPAMHRPANFIETALSGIQRDLLIGAAMIAVVLLLFMRDLRVAAITFLSIPLSLLAALTVLHLAGQTINTMTLGGLAVALGVVIDDAIVDIENIVRRLRGVEETDDRRAIIEHASIEVRGPVVYATFVLALTIMPILFLTGLQGAFFAPLALSFLLAVLASLIVAMTVTPALALLLLGRSKPHDEPALLGRFKDRHQAIAEMLFGRPGAIAIGVGTIGLVAVLGAATFGSELLPSFRERHYVVGVHGPVGASFDWMRRTGQRISKQLLAIPEVLSIEEQMGRAEAGEDTWEPNVGEFHVRLRAVGGAGEDAAQEKIRAVLEGTPALQSEVTTFLGDRIGESLSGETSAVVVSVQGGDLDTLDRVANQVAAQLKATPNAADVQVQMQPGTPILRIALDPERMALHGVDPANAGEAIDAVFEGVPAGQLSLADRTVGAAVVVPPEFRQDPEAVGEMLVRGTNGQAVRLADISTIALEEGRAAIAHDAGQRRQVVTANVTGSDVSGFVTQAKQRIAANIHLPGGVYLSWGGQAEGQGAAARQLAGNVALAAIAIIALLILAFGGVRPALLIIAGMPLALAGGVIAVWFGGGILSLGALVGFVTLFGISARNSILLISHADHLVREEGANWSRDTVLRATRERVAPIMMTALVTAFGLAPLALESGQAGREVQGPMAMVILGGLVSSLVLTLLLLPALTLRWRFRNSHD</sequence>
<dbReference type="PANTHER" id="PTHR32063:SF4">
    <property type="entry name" value="SLR6043 PROTEIN"/>
    <property type="match status" value="1"/>
</dbReference>
<dbReference type="InterPro" id="IPR027463">
    <property type="entry name" value="AcrB_DN_DC_subdom"/>
</dbReference>
<feature type="transmembrane region" description="Helical" evidence="1">
    <location>
        <begin position="960"/>
        <end position="979"/>
    </location>
</feature>
<dbReference type="PRINTS" id="PR00702">
    <property type="entry name" value="ACRIFLAVINRP"/>
</dbReference>
<name>A0A9X1DGE9_9SPHN</name>
<evidence type="ECO:0000313" key="2">
    <source>
        <dbReference type="EMBL" id="MBT2189429.1"/>
    </source>
</evidence>
<keyword evidence="1" id="KW-0812">Transmembrane</keyword>
<feature type="transmembrane region" description="Helical" evidence="1">
    <location>
        <begin position="442"/>
        <end position="468"/>
    </location>
</feature>
<dbReference type="GO" id="GO:0042910">
    <property type="term" value="F:xenobiotic transmembrane transporter activity"/>
    <property type="evidence" value="ECO:0007669"/>
    <property type="project" value="TreeGrafter"/>
</dbReference>
<dbReference type="Gene3D" id="3.30.70.1440">
    <property type="entry name" value="Multidrug efflux transporter AcrB pore domain"/>
    <property type="match status" value="1"/>
</dbReference>
<dbReference type="RefSeq" id="WP_214625682.1">
    <property type="nucleotide sequence ID" value="NZ_JAHGAW010000018.1"/>
</dbReference>
<dbReference type="Gene3D" id="3.30.2090.10">
    <property type="entry name" value="Multidrug efflux transporter AcrB TolC docking domain, DN and DC subdomains"/>
    <property type="match status" value="2"/>
</dbReference>
<dbReference type="EMBL" id="JAHGAW010000018">
    <property type="protein sequence ID" value="MBT2189429.1"/>
    <property type="molecule type" value="Genomic_DNA"/>
</dbReference>
<accession>A0A9X1DGE9</accession>
<dbReference type="Pfam" id="PF00873">
    <property type="entry name" value="ACR_tran"/>
    <property type="match status" value="1"/>
</dbReference>
<evidence type="ECO:0000256" key="1">
    <source>
        <dbReference type="SAM" id="Phobius"/>
    </source>
</evidence>
<comment type="caution">
    <text evidence="2">The sequence shown here is derived from an EMBL/GenBank/DDBJ whole genome shotgun (WGS) entry which is preliminary data.</text>
</comment>
<dbReference type="SUPFAM" id="SSF82866">
    <property type="entry name" value="Multidrug efflux transporter AcrB transmembrane domain"/>
    <property type="match status" value="2"/>
</dbReference>
<dbReference type="AlphaFoldDB" id="A0A9X1DGE9"/>
<dbReference type="Gene3D" id="1.20.1640.10">
    <property type="entry name" value="Multidrug efflux transporter AcrB transmembrane domain"/>
    <property type="match status" value="2"/>
</dbReference>
<dbReference type="GO" id="GO:0005886">
    <property type="term" value="C:plasma membrane"/>
    <property type="evidence" value="ECO:0007669"/>
    <property type="project" value="TreeGrafter"/>
</dbReference>
<feature type="transmembrane region" description="Helical" evidence="1">
    <location>
        <begin position="991"/>
        <end position="1014"/>
    </location>
</feature>
<feature type="transmembrane region" description="Helical" evidence="1">
    <location>
        <begin position="363"/>
        <end position="384"/>
    </location>
</feature>
<feature type="transmembrane region" description="Helical" evidence="1">
    <location>
        <begin position="337"/>
        <end position="356"/>
    </location>
</feature>
<proteinExistence type="predicted"/>
<dbReference type="SUPFAM" id="SSF82693">
    <property type="entry name" value="Multidrug efflux transporter AcrB pore domain, PN1, PN2, PC1 and PC2 subdomains"/>
    <property type="match status" value="2"/>
</dbReference>
<organism evidence="2 3">
    <name type="scientific">Sphingobium nicotianae</name>
    <dbReference type="NCBI Taxonomy" id="2782607"/>
    <lineage>
        <taxon>Bacteria</taxon>
        <taxon>Pseudomonadati</taxon>
        <taxon>Pseudomonadota</taxon>
        <taxon>Alphaproteobacteria</taxon>
        <taxon>Sphingomonadales</taxon>
        <taxon>Sphingomonadaceae</taxon>
        <taxon>Sphingobium</taxon>
    </lineage>
</organism>
<protein>
    <submittedName>
        <fullName evidence="2">Efflux RND transporter permease subunit</fullName>
    </submittedName>
</protein>
<evidence type="ECO:0000313" key="3">
    <source>
        <dbReference type="Proteomes" id="UP001138757"/>
    </source>
</evidence>
<feature type="transmembrane region" description="Helical" evidence="1">
    <location>
        <begin position="474"/>
        <end position="497"/>
    </location>
</feature>
<gene>
    <name evidence="2" type="ORF">KK488_20955</name>
</gene>
<keyword evidence="1" id="KW-0472">Membrane</keyword>
<dbReference type="Proteomes" id="UP001138757">
    <property type="component" value="Unassembled WGS sequence"/>
</dbReference>
<dbReference type="Gene3D" id="3.30.70.1430">
    <property type="entry name" value="Multidrug efflux transporter AcrB pore domain"/>
    <property type="match status" value="2"/>
</dbReference>
<keyword evidence="1" id="KW-1133">Transmembrane helix</keyword>
<keyword evidence="3" id="KW-1185">Reference proteome</keyword>
<reference evidence="2" key="1">
    <citation type="submission" date="2021-05" db="EMBL/GenBank/DDBJ databases">
        <title>Genome of Sphingobium sp. strain.</title>
        <authorList>
            <person name="Fan R."/>
        </authorList>
    </citation>
    <scope>NUCLEOTIDE SEQUENCE</scope>
    <source>
        <strain evidence="2">H33</strain>
    </source>
</reference>
<feature type="transmembrane region" description="Helical" evidence="1">
    <location>
        <begin position="860"/>
        <end position="879"/>
    </location>
</feature>
<feature type="transmembrane region" description="Helical" evidence="1">
    <location>
        <begin position="518"/>
        <end position="546"/>
    </location>
</feature>
<dbReference type="PANTHER" id="PTHR32063">
    <property type="match status" value="1"/>
</dbReference>
<dbReference type="InterPro" id="IPR001036">
    <property type="entry name" value="Acrflvin-R"/>
</dbReference>
<dbReference type="SUPFAM" id="SSF82714">
    <property type="entry name" value="Multidrug efflux transporter AcrB TolC docking domain, DN and DC subdomains"/>
    <property type="match status" value="2"/>
</dbReference>